<dbReference type="SUPFAM" id="SSF161098">
    <property type="entry name" value="MetI-like"/>
    <property type="match status" value="1"/>
</dbReference>
<feature type="transmembrane region" description="Helical" evidence="7">
    <location>
        <begin position="143"/>
        <end position="165"/>
    </location>
</feature>
<feature type="transmembrane region" description="Helical" evidence="7">
    <location>
        <begin position="106"/>
        <end position="123"/>
    </location>
</feature>
<feature type="transmembrane region" description="Helical" evidence="7">
    <location>
        <begin position="186"/>
        <end position="207"/>
    </location>
</feature>
<protein>
    <submittedName>
        <fullName evidence="9">Carbohydrate ABC transporter permease</fullName>
    </submittedName>
</protein>
<dbReference type="EMBL" id="QZDT01000007">
    <property type="protein sequence ID" value="NBJ92247.1"/>
    <property type="molecule type" value="Genomic_DNA"/>
</dbReference>
<keyword evidence="6 7" id="KW-0472">Membrane</keyword>
<dbReference type="InterPro" id="IPR035906">
    <property type="entry name" value="MetI-like_sf"/>
</dbReference>
<dbReference type="AlphaFoldDB" id="A0A9X5GST0"/>
<dbReference type="PANTHER" id="PTHR43744">
    <property type="entry name" value="ABC TRANSPORTER PERMEASE PROTEIN MG189-RELATED-RELATED"/>
    <property type="match status" value="1"/>
</dbReference>
<dbReference type="Gene3D" id="1.10.3720.10">
    <property type="entry name" value="MetI-like"/>
    <property type="match status" value="1"/>
</dbReference>
<evidence type="ECO:0000259" key="8">
    <source>
        <dbReference type="PROSITE" id="PS50928"/>
    </source>
</evidence>
<dbReference type="InterPro" id="IPR000515">
    <property type="entry name" value="MetI-like"/>
</dbReference>
<comment type="subcellular location">
    <subcellularLocation>
        <location evidence="1 7">Cell membrane</location>
        <topology evidence="1 7">Multi-pass membrane protein</topology>
    </subcellularLocation>
</comment>
<keyword evidence="10" id="KW-1185">Reference proteome</keyword>
<dbReference type="PROSITE" id="PS50928">
    <property type="entry name" value="ABC_TM1"/>
    <property type="match status" value="1"/>
</dbReference>
<comment type="similarity">
    <text evidence="7">Belongs to the binding-protein-dependent transport system permease family.</text>
</comment>
<dbReference type="PROSITE" id="PS51257">
    <property type="entry name" value="PROKAR_LIPOPROTEIN"/>
    <property type="match status" value="1"/>
</dbReference>
<evidence type="ECO:0000256" key="3">
    <source>
        <dbReference type="ARBA" id="ARBA00022475"/>
    </source>
</evidence>
<feature type="transmembrane region" description="Helical" evidence="7">
    <location>
        <begin position="73"/>
        <end position="94"/>
    </location>
</feature>
<dbReference type="GO" id="GO:0005886">
    <property type="term" value="C:plasma membrane"/>
    <property type="evidence" value="ECO:0007669"/>
    <property type="project" value="UniProtKB-SubCell"/>
</dbReference>
<evidence type="ECO:0000256" key="1">
    <source>
        <dbReference type="ARBA" id="ARBA00004651"/>
    </source>
</evidence>
<dbReference type="PANTHER" id="PTHR43744:SF3">
    <property type="entry name" value="LACTOSE TRANSPORT SYSTEM PERMEASE PROTEIN LACG"/>
    <property type="match status" value="1"/>
</dbReference>
<dbReference type="CDD" id="cd06261">
    <property type="entry name" value="TM_PBP2"/>
    <property type="match status" value="1"/>
</dbReference>
<evidence type="ECO:0000313" key="9">
    <source>
        <dbReference type="EMBL" id="NBJ92247.1"/>
    </source>
</evidence>
<feature type="transmembrane region" description="Helical" evidence="7">
    <location>
        <begin position="12"/>
        <end position="34"/>
    </location>
</feature>
<comment type="caution">
    <text evidence="9">The sequence shown here is derived from an EMBL/GenBank/DDBJ whole genome shotgun (WGS) entry which is preliminary data.</text>
</comment>
<evidence type="ECO:0000256" key="7">
    <source>
        <dbReference type="RuleBase" id="RU363032"/>
    </source>
</evidence>
<name>A0A9X5GST0_9FIRM</name>
<evidence type="ECO:0000256" key="6">
    <source>
        <dbReference type="ARBA" id="ARBA00023136"/>
    </source>
</evidence>
<evidence type="ECO:0000256" key="4">
    <source>
        <dbReference type="ARBA" id="ARBA00022692"/>
    </source>
</evidence>
<keyword evidence="5 7" id="KW-1133">Transmembrane helix</keyword>
<keyword evidence="4 7" id="KW-0812">Transmembrane</keyword>
<evidence type="ECO:0000256" key="2">
    <source>
        <dbReference type="ARBA" id="ARBA00022448"/>
    </source>
</evidence>
<keyword evidence="3" id="KW-1003">Cell membrane</keyword>
<evidence type="ECO:0000313" key="10">
    <source>
        <dbReference type="Proteomes" id="UP001154420"/>
    </source>
</evidence>
<reference evidence="9" key="1">
    <citation type="submission" date="2018-09" db="EMBL/GenBank/DDBJ databases">
        <title>Murine metabolic-syndrome-specific gut microbial biobank.</title>
        <authorList>
            <person name="Liu C."/>
        </authorList>
    </citation>
    <scope>NUCLEOTIDE SEQUENCE</scope>
    <source>
        <strain evidence="9">D42-62</strain>
    </source>
</reference>
<dbReference type="GO" id="GO:0055085">
    <property type="term" value="P:transmembrane transport"/>
    <property type="evidence" value="ECO:0007669"/>
    <property type="project" value="InterPro"/>
</dbReference>
<dbReference type="Proteomes" id="UP001154420">
    <property type="component" value="Unassembled WGS sequence"/>
</dbReference>
<feature type="transmembrane region" description="Helical" evidence="7">
    <location>
        <begin position="241"/>
        <end position="262"/>
    </location>
</feature>
<proteinExistence type="inferred from homology"/>
<sequence length="277" mass="31332">MAMKKKPSIFTYLFLICGCVLIIFPMYLAIITAFKPTEELTKSIFAFPSSFYLGNFREVIQKSGFLNSVVNTVFVTVVSCFGVILVVPLVSYAIARNMDKKRYYKYLYYFLLIGIFVPFQVKMMPLVQVMSNFNMLNVPGIAVVYVASAVCEGVFLYVAFIHGVPGELEESAYMDGAGTFFTYWKIIFPLLKPMTATVLIMDGLWFWNDFFLPLLALNKTPDNYTLTLFVYNFKSQTTVNYSLIFAGLLLAMLPIMVLYVFLQKQIMGGLVNGAVKG</sequence>
<accession>A0A9X5GST0</accession>
<evidence type="ECO:0000256" key="5">
    <source>
        <dbReference type="ARBA" id="ARBA00022989"/>
    </source>
</evidence>
<gene>
    <name evidence="9" type="ORF">D5281_06470</name>
</gene>
<dbReference type="Pfam" id="PF00528">
    <property type="entry name" value="BPD_transp_1"/>
    <property type="match status" value="1"/>
</dbReference>
<feature type="domain" description="ABC transmembrane type-1" evidence="8">
    <location>
        <begin position="69"/>
        <end position="262"/>
    </location>
</feature>
<dbReference type="OrthoDB" id="156617at2"/>
<keyword evidence="2 7" id="KW-0813">Transport</keyword>
<organism evidence="9 10">
    <name type="scientific">Parablautia muri</name>
    <dbReference type="NCBI Taxonomy" id="2320879"/>
    <lineage>
        <taxon>Bacteria</taxon>
        <taxon>Bacillati</taxon>
        <taxon>Bacillota</taxon>
        <taxon>Clostridia</taxon>
        <taxon>Lachnospirales</taxon>
        <taxon>Lachnospiraceae</taxon>
        <taxon>Parablautia</taxon>
    </lineage>
</organism>